<dbReference type="Proteomes" id="UP001174136">
    <property type="component" value="Unassembled WGS sequence"/>
</dbReference>
<accession>A0AA47P3R6</accession>
<comment type="caution">
    <text evidence="1">The sequence shown here is derived from an EMBL/GenBank/DDBJ whole genome shotgun (WGS) entry which is preliminary data.</text>
</comment>
<reference evidence="1" key="1">
    <citation type="journal article" date="2023" name="Front. Mar. Sci.">
        <title>A new Merluccius polli reference genome to investigate the effects of global change in West African waters.</title>
        <authorList>
            <person name="Mateo J.L."/>
            <person name="Blanco-Fernandez C."/>
            <person name="Garcia-Vazquez E."/>
            <person name="Machado-Schiaffino G."/>
        </authorList>
    </citation>
    <scope>NUCLEOTIDE SEQUENCE</scope>
    <source>
        <strain evidence="1">C29</strain>
        <tissue evidence="1">Fin</tissue>
    </source>
</reference>
<evidence type="ECO:0000313" key="2">
    <source>
        <dbReference type="Proteomes" id="UP001174136"/>
    </source>
</evidence>
<evidence type="ECO:0000313" key="1">
    <source>
        <dbReference type="EMBL" id="KAK0149661.1"/>
    </source>
</evidence>
<name>A0AA47P3R6_MERPO</name>
<organism evidence="1 2">
    <name type="scientific">Merluccius polli</name>
    <name type="common">Benguela hake</name>
    <name type="synonym">Merluccius cadenati</name>
    <dbReference type="NCBI Taxonomy" id="89951"/>
    <lineage>
        <taxon>Eukaryota</taxon>
        <taxon>Metazoa</taxon>
        <taxon>Chordata</taxon>
        <taxon>Craniata</taxon>
        <taxon>Vertebrata</taxon>
        <taxon>Euteleostomi</taxon>
        <taxon>Actinopterygii</taxon>
        <taxon>Neopterygii</taxon>
        <taxon>Teleostei</taxon>
        <taxon>Neoteleostei</taxon>
        <taxon>Acanthomorphata</taxon>
        <taxon>Zeiogadaria</taxon>
        <taxon>Gadariae</taxon>
        <taxon>Gadiformes</taxon>
        <taxon>Gadoidei</taxon>
        <taxon>Merlucciidae</taxon>
        <taxon>Merluccius</taxon>
    </lineage>
</organism>
<sequence length="120" mass="13452">MVLQSRLPELQVSLNRSVWGPRTPSISHITSVLQQLHWLPFKYRIIYKILLIFKAINNLAPQYLTELLHIKAPTHSLRSSSSIQLILPPARLVTMGSRASSHSAPTSGTLCLTSFNTPRP</sequence>
<dbReference type="AlphaFoldDB" id="A0AA47P3R6"/>
<dbReference type="EMBL" id="JAOPHQ010001726">
    <property type="protein sequence ID" value="KAK0149661.1"/>
    <property type="molecule type" value="Genomic_DNA"/>
</dbReference>
<gene>
    <name evidence="1" type="ORF">N1851_009583</name>
</gene>
<proteinExistence type="predicted"/>
<keyword evidence="2" id="KW-1185">Reference proteome</keyword>
<protein>
    <submittedName>
        <fullName evidence="1">Uncharacterized protein</fullName>
    </submittedName>
</protein>